<sequence>MIKRLSALLAALGVMVVSAPAAAAYEPVNIVHTERVQVGPYGLTVGFSTWPVRAMQSLDFTFVPDDGIAGKTGTLQQRYRGAPQVENTGRGRTAPLARHPRKRDVWGLDIRSLNRPGEWSLKFSIDGPAGRGEGELTGLQVLDQPGPPLALSWSVSALPLLGLVGFLALAWRRTSPNRYELVAL</sequence>
<name>A0A1G9RZ53_ALLAB</name>
<evidence type="ECO:0000313" key="3">
    <source>
        <dbReference type="EMBL" id="SDM27765.1"/>
    </source>
</evidence>
<evidence type="ECO:0000256" key="2">
    <source>
        <dbReference type="SAM" id="SignalP"/>
    </source>
</evidence>
<proteinExistence type="predicted"/>
<keyword evidence="4" id="KW-1185">Reference proteome</keyword>
<evidence type="ECO:0000256" key="1">
    <source>
        <dbReference type="SAM" id="Phobius"/>
    </source>
</evidence>
<feature type="chain" id="PRO_5009245448" evidence="2">
    <location>
        <begin position="24"/>
        <end position="184"/>
    </location>
</feature>
<dbReference type="eggNOG" id="ENOG5033VDU">
    <property type="taxonomic scope" value="Bacteria"/>
</dbReference>
<keyword evidence="2" id="KW-0732">Signal</keyword>
<organism evidence="3 4">
    <name type="scientific">Allokutzneria albata</name>
    <name type="common">Kibdelosporangium albatum</name>
    <dbReference type="NCBI Taxonomy" id="211114"/>
    <lineage>
        <taxon>Bacteria</taxon>
        <taxon>Bacillati</taxon>
        <taxon>Actinomycetota</taxon>
        <taxon>Actinomycetes</taxon>
        <taxon>Pseudonocardiales</taxon>
        <taxon>Pseudonocardiaceae</taxon>
        <taxon>Allokutzneria</taxon>
    </lineage>
</organism>
<dbReference type="EMBL" id="LT629701">
    <property type="protein sequence ID" value="SDM27765.1"/>
    <property type="molecule type" value="Genomic_DNA"/>
</dbReference>
<dbReference type="OrthoDB" id="4717855at2"/>
<protein>
    <submittedName>
        <fullName evidence="3">Uncharacterized protein</fullName>
    </submittedName>
</protein>
<feature type="transmembrane region" description="Helical" evidence="1">
    <location>
        <begin position="150"/>
        <end position="171"/>
    </location>
</feature>
<feature type="signal peptide" evidence="2">
    <location>
        <begin position="1"/>
        <end position="23"/>
    </location>
</feature>
<dbReference type="STRING" id="211114.SAMN04489726_0747"/>
<keyword evidence="1" id="KW-0812">Transmembrane</keyword>
<gene>
    <name evidence="3" type="ORF">SAMN04489726_0747</name>
</gene>
<dbReference type="RefSeq" id="WP_030430245.1">
    <property type="nucleotide sequence ID" value="NZ_JOEF01000011.1"/>
</dbReference>
<evidence type="ECO:0000313" key="4">
    <source>
        <dbReference type="Proteomes" id="UP000183376"/>
    </source>
</evidence>
<accession>A0A1G9RZ53</accession>
<dbReference type="Proteomes" id="UP000183376">
    <property type="component" value="Chromosome I"/>
</dbReference>
<keyword evidence="1" id="KW-0472">Membrane</keyword>
<dbReference type="AlphaFoldDB" id="A0A1G9RZ53"/>
<reference evidence="3 4" key="1">
    <citation type="submission" date="2016-10" db="EMBL/GenBank/DDBJ databases">
        <authorList>
            <person name="de Groot N.N."/>
        </authorList>
    </citation>
    <scope>NUCLEOTIDE SEQUENCE [LARGE SCALE GENOMIC DNA]</scope>
    <source>
        <strain evidence="3 4">DSM 44149</strain>
    </source>
</reference>
<keyword evidence="1" id="KW-1133">Transmembrane helix</keyword>